<dbReference type="KEGG" id="pbap:Pla133_49370"/>
<sequence>MVPRKPDELHRAATPLELLYDLCFVVAIAQAAQSLHHALAHGEGWHALVPFGMVFFAIWWAWMGFTWFASAYDTDDVPYRLKVLLQMFGLLVLAAGVPRAFEHQDFRFMVVGYAIMRVGLVAQWLRAARSDRGRRSTALRYATGISVLQVAWIGMLALPAQWQATVWLLLVPAELGVPVWAERAGATSWHPHHITERYGLMTIIVIGESVLAATVAIQTALDAGAFSAALVAVILSAPVILFAMWWLYFQRPAVAAERTNWKAIAWGYGHYFVFAAAAATGTGLAVVVDHAAHSAHISSLAASLTLAIPVALYVISLALNHMRCGDGGWRHFLIALLCLGTAWLPLGPVWIAAALALLTAIEVVDENRRAIQQDGAAA</sequence>
<dbReference type="InterPro" id="IPR010640">
    <property type="entry name" value="Low_temperature_requirement_A"/>
</dbReference>
<reference evidence="2 3" key="1">
    <citation type="submission" date="2019-02" db="EMBL/GenBank/DDBJ databases">
        <title>Deep-cultivation of Planctomycetes and their phenomic and genomic characterization uncovers novel biology.</title>
        <authorList>
            <person name="Wiegand S."/>
            <person name="Jogler M."/>
            <person name="Boedeker C."/>
            <person name="Pinto D."/>
            <person name="Vollmers J."/>
            <person name="Rivas-Marin E."/>
            <person name="Kohn T."/>
            <person name="Peeters S.H."/>
            <person name="Heuer A."/>
            <person name="Rast P."/>
            <person name="Oberbeckmann S."/>
            <person name="Bunk B."/>
            <person name="Jeske O."/>
            <person name="Meyerdierks A."/>
            <person name="Storesund J.E."/>
            <person name="Kallscheuer N."/>
            <person name="Luecker S."/>
            <person name="Lage O.M."/>
            <person name="Pohl T."/>
            <person name="Merkel B.J."/>
            <person name="Hornburger P."/>
            <person name="Mueller R.-W."/>
            <person name="Bruemmer F."/>
            <person name="Labrenz M."/>
            <person name="Spormann A.M."/>
            <person name="Op den Camp H."/>
            <person name="Overmann J."/>
            <person name="Amann R."/>
            <person name="Jetten M.S.M."/>
            <person name="Mascher T."/>
            <person name="Medema M.H."/>
            <person name="Devos D.P."/>
            <person name="Kaster A.-K."/>
            <person name="Ovreas L."/>
            <person name="Rohde M."/>
            <person name="Galperin M.Y."/>
            <person name="Jogler C."/>
        </authorList>
    </citation>
    <scope>NUCLEOTIDE SEQUENCE [LARGE SCALE GENOMIC DNA]</scope>
    <source>
        <strain evidence="2 3">Pla133</strain>
    </source>
</reference>
<dbReference type="Pfam" id="PF06772">
    <property type="entry name" value="LtrA"/>
    <property type="match status" value="1"/>
</dbReference>
<proteinExistence type="predicted"/>
<protein>
    <submittedName>
        <fullName evidence="2">Bacterial low temperature requirement A protein (LtrA)</fullName>
    </submittedName>
</protein>
<dbReference type="PANTHER" id="PTHR36840:SF1">
    <property type="entry name" value="BLL5714 PROTEIN"/>
    <property type="match status" value="1"/>
</dbReference>
<feature type="transmembrane region" description="Helical" evidence="1">
    <location>
        <begin position="198"/>
        <end position="217"/>
    </location>
</feature>
<evidence type="ECO:0000313" key="2">
    <source>
        <dbReference type="EMBL" id="QDU69815.1"/>
    </source>
</evidence>
<feature type="transmembrane region" description="Helical" evidence="1">
    <location>
        <begin position="300"/>
        <end position="320"/>
    </location>
</feature>
<dbReference type="Proteomes" id="UP000316921">
    <property type="component" value="Chromosome"/>
</dbReference>
<keyword evidence="1" id="KW-0812">Transmembrane</keyword>
<feature type="transmembrane region" description="Helical" evidence="1">
    <location>
        <begin position="332"/>
        <end position="358"/>
    </location>
</feature>
<keyword evidence="1" id="KW-0472">Membrane</keyword>
<keyword evidence="1" id="KW-1133">Transmembrane helix</keyword>
<feature type="transmembrane region" description="Helical" evidence="1">
    <location>
        <begin position="223"/>
        <end position="248"/>
    </location>
</feature>
<feature type="transmembrane region" description="Helical" evidence="1">
    <location>
        <begin position="107"/>
        <end position="126"/>
    </location>
</feature>
<feature type="transmembrane region" description="Helical" evidence="1">
    <location>
        <begin position="12"/>
        <end position="32"/>
    </location>
</feature>
<feature type="transmembrane region" description="Helical" evidence="1">
    <location>
        <begin position="81"/>
        <end position="101"/>
    </location>
</feature>
<feature type="transmembrane region" description="Helical" evidence="1">
    <location>
        <begin position="268"/>
        <end position="288"/>
    </location>
</feature>
<dbReference type="AlphaFoldDB" id="A0A518BS73"/>
<feature type="transmembrane region" description="Helical" evidence="1">
    <location>
        <begin position="138"/>
        <end position="158"/>
    </location>
</feature>
<evidence type="ECO:0000313" key="3">
    <source>
        <dbReference type="Proteomes" id="UP000316921"/>
    </source>
</evidence>
<gene>
    <name evidence="2" type="ORF">Pla133_49370</name>
</gene>
<feature type="transmembrane region" description="Helical" evidence="1">
    <location>
        <begin position="164"/>
        <end position="186"/>
    </location>
</feature>
<accession>A0A518BS73</accession>
<organism evidence="2 3">
    <name type="scientific">Engelhardtia mirabilis</name>
    <dbReference type="NCBI Taxonomy" id="2528011"/>
    <lineage>
        <taxon>Bacteria</taxon>
        <taxon>Pseudomonadati</taxon>
        <taxon>Planctomycetota</taxon>
        <taxon>Planctomycetia</taxon>
        <taxon>Planctomycetia incertae sedis</taxon>
        <taxon>Engelhardtia</taxon>
    </lineage>
</organism>
<evidence type="ECO:0000256" key="1">
    <source>
        <dbReference type="SAM" id="Phobius"/>
    </source>
</evidence>
<feature type="transmembrane region" description="Helical" evidence="1">
    <location>
        <begin position="44"/>
        <end position="69"/>
    </location>
</feature>
<dbReference type="PANTHER" id="PTHR36840">
    <property type="entry name" value="BLL5714 PROTEIN"/>
    <property type="match status" value="1"/>
</dbReference>
<dbReference type="EMBL" id="CP036287">
    <property type="protein sequence ID" value="QDU69815.1"/>
    <property type="molecule type" value="Genomic_DNA"/>
</dbReference>
<keyword evidence="3" id="KW-1185">Reference proteome</keyword>
<name>A0A518BS73_9BACT</name>